<dbReference type="SUPFAM" id="SSF52540">
    <property type="entry name" value="P-loop containing nucleoside triphosphate hydrolases"/>
    <property type="match status" value="1"/>
</dbReference>
<dbReference type="InterPro" id="IPR027417">
    <property type="entry name" value="P-loop_NTPase"/>
</dbReference>
<evidence type="ECO:0000259" key="6">
    <source>
        <dbReference type="PROSITE" id="PS50893"/>
    </source>
</evidence>
<organism evidence="7 8">
    <name type="scientific">Sulfobacillus benefaciens</name>
    <dbReference type="NCBI Taxonomy" id="453960"/>
    <lineage>
        <taxon>Bacteria</taxon>
        <taxon>Bacillati</taxon>
        <taxon>Bacillota</taxon>
        <taxon>Clostridia</taxon>
        <taxon>Eubacteriales</taxon>
        <taxon>Clostridiales Family XVII. Incertae Sedis</taxon>
        <taxon>Sulfobacillus</taxon>
    </lineage>
</organism>
<dbReference type="PROSITE" id="PS50893">
    <property type="entry name" value="ABC_TRANSPORTER_2"/>
    <property type="match status" value="1"/>
</dbReference>
<comment type="similarity">
    <text evidence="1">Belongs to the ABC transporter superfamily.</text>
</comment>
<dbReference type="EMBL" id="PXYW01000018">
    <property type="protein sequence ID" value="PSR33587.1"/>
    <property type="molecule type" value="Genomic_DNA"/>
</dbReference>
<dbReference type="PROSITE" id="PS00211">
    <property type="entry name" value="ABC_TRANSPORTER_1"/>
    <property type="match status" value="1"/>
</dbReference>
<dbReference type="Gene3D" id="3.40.50.300">
    <property type="entry name" value="P-loop containing nucleotide triphosphate hydrolases"/>
    <property type="match status" value="1"/>
</dbReference>
<protein>
    <submittedName>
        <fullName evidence="7">Branched-chain amino acid ABC transporter ATP-binding protein</fullName>
    </submittedName>
</protein>
<dbReference type="GO" id="GO:0016887">
    <property type="term" value="F:ATP hydrolysis activity"/>
    <property type="evidence" value="ECO:0007669"/>
    <property type="project" value="InterPro"/>
</dbReference>
<feature type="domain" description="ABC transporter" evidence="6">
    <location>
        <begin position="5"/>
        <end position="235"/>
    </location>
</feature>
<reference evidence="7 8" key="1">
    <citation type="journal article" date="2014" name="BMC Genomics">
        <title>Comparison of environmental and isolate Sulfobacillus genomes reveals diverse carbon, sulfur, nitrogen, and hydrogen metabolisms.</title>
        <authorList>
            <person name="Justice N.B."/>
            <person name="Norman A."/>
            <person name="Brown C.T."/>
            <person name="Singh A."/>
            <person name="Thomas B.C."/>
            <person name="Banfield J.F."/>
        </authorList>
    </citation>
    <scope>NUCLEOTIDE SEQUENCE [LARGE SCALE GENOMIC DNA]</scope>
    <source>
        <strain evidence="7">AMDSBA4</strain>
    </source>
</reference>
<dbReference type="SMART" id="SM00382">
    <property type="entry name" value="AAA"/>
    <property type="match status" value="1"/>
</dbReference>
<dbReference type="Pfam" id="PF00005">
    <property type="entry name" value="ABC_tran"/>
    <property type="match status" value="1"/>
</dbReference>
<dbReference type="CDD" id="cd03224">
    <property type="entry name" value="ABC_TM1139_LivF_branched"/>
    <property type="match status" value="1"/>
</dbReference>
<dbReference type="GO" id="GO:0015658">
    <property type="term" value="F:branched-chain amino acid transmembrane transporter activity"/>
    <property type="evidence" value="ECO:0007669"/>
    <property type="project" value="TreeGrafter"/>
</dbReference>
<comment type="caution">
    <text evidence="7">The sequence shown here is derived from an EMBL/GenBank/DDBJ whole genome shotgun (WGS) entry which is preliminary data.</text>
</comment>
<dbReference type="GO" id="GO:0015807">
    <property type="term" value="P:L-amino acid transport"/>
    <property type="evidence" value="ECO:0007669"/>
    <property type="project" value="TreeGrafter"/>
</dbReference>
<keyword evidence="3" id="KW-0547">Nucleotide-binding</keyword>
<dbReference type="PANTHER" id="PTHR43820">
    <property type="entry name" value="HIGH-AFFINITY BRANCHED-CHAIN AMINO ACID TRANSPORT ATP-BINDING PROTEIN LIVF"/>
    <property type="match status" value="1"/>
</dbReference>
<evidence type="ECO:0000256" key="2">
    <source>
        <dbReference type="ARBA" id="ARBA00022448"/>
    </source>
</evidence>
<evidence type="ECO:0000313" key="7">
    <source>
        <dbReference type="EMBL" id="PSR33587.1"/>
    </source>
</evidence>
<dbReference type="InterPro" id="IPR017871">
    <property type="entry name" value="ABC_transporter-like_CS"/>
</dbReference>
<evidence type="ECO:0000256" key="4">
    <source>
        <dbReference type="ARBA" id="ARBA00022840"/>
    </source>
</evidence>
<dbReference type="InterPro" id="IPR052156">
    <property type="entry name" value="BCAA_Transport_ATP-bd_LivF"/>
</dbReference>
<dbReference type="PANTHER" id="PTHR43820:SF4">
    <property type="entry name" value="HIGH-AFFINITY BRANCHED-CHAIN AMINO ACID TRANSPORT ATP-BINDING PROTEIN LIVF"/>
    <property type="match status" value="1"/>
</dbReference>
<evidence type="ECO:0000256" key="5">
    <source>
        <dbReference type="ARBA" id="ARBA00022970"/>
    </source>
</evidence>
<evidence type="ECO:0000256" key="1">
    <source>
        <dbReference type="ARBA" id="ARBA00005417"/>
    </source>
</evidence>
<sequence length="236" mass="25580">MSSVLELVELTTRRGRVQVLNGCSLSVAKGEVVALLGPNGAGKSTLLGTVMGLYPSPAGHVIVQGQEITRVPIHRRIHYGLALVPERRQIFSHLTVEDNLQLGAFHRRRRGGLAQDVAEVMDLFPGLLKHRHRKAGWLSGGEQQMVAIGRAMMAKPEILLLDEPSLGLAPVIVKEVFEALSRLKESGLTILMVEQNVSQALALASRAYIMVHGHIVFSGSSREAHHALSEGYLAIG</sequence>
<proteinExistence type="inferred from homology"/>
<gene>
    <name evidence="7" type="primary">livF</name>
    <name evidence="7" type="ORF">C7B46_09285</name>
</gene>
<dbReference type="InterPro" id="IPR003593">
    <property type="entry name" value="AAA+_ATPase"/>
</dbReference>
<dbReference type="GO" id="GO:0005524">
    <property type="term" value="F:ATP binding"/>
    <property type="evidence" value="ECO:0007669"/>
    <property type="project" value="UniProtKB-KW"/>
</dbReference>
<keyword evidence="2" id="KW-0813">Transport</keyword>
<evidence type="ECO:0000313" key="8">
    <source>
        <dbReference type="Proteomes" id="UP000242972"/>
    </source>
</evidence>
<keyword evidence="5" id="KW-0029">Amino-acid transport</keyword>
<accession>A0A2T2XGI4</accession>
<evidence type="ECO:0000256" key="3">
    <source>
        <dbReference type="ARBA" id="ARBA00022741"/>
    </source>
</evidence>
<dbReference type="Proteomes" id="UP000242972">
    <property type="component" value="Unassembled WGS sequence"/>
</dbReference>
<dbReference type="AlphaFoldDB" id="A0A2T2XGI4"/>
<name>A0A2T2XGI4_9FIRM</name>
<keyword evidence="4 7" id="KW-0067">ATP-binding</keyword>
<dbReference type="InterPro" id="IPR003439">
    <property type="entry name" value="ABC_transporter-like_ATP-bd"/>
</dbReference>